<evidence type="ECO:0000313" key="2">
    <source>
        <dbReference type="Proteomes" id="UP000805193"/>
    </source>
</evidence>
<proteinExistence type="predicted"/>
<dbReference type="EMBL" id="JABSTQ010011172">
    <property type="protein sequence ID" value="KAG0414507.1"/>
    <property type="molecule type" value="Genomic_DNA"/>
</dbReference>
<gene>
    <name evidence="1" type="ORF">HPB47_008324</name>
</gene>
<protein>
    <submittedName>
        <fullName evidence="1">Uncharacterized protein</fullName>
    </submittedName>
</protein>
<comment type="caution">
    <text evidence="1">The sequence shown here is derived from an EMBL/GenBank/DDBJ whole genome shotgun (WGS) entry which is preliminary data.</text>
</comment>
<keyword evidence="2" id="KW-1185">Reference proteome</keyword>
<reference evidence="1 2" key="1">
    <citation type="journal article" date="2020" name="Cell">
        <title>Large-Scale Comparative Analyses of Tick Genomes Elucidate Their Genetic Diversity and Vector Capacities.</title>
        <authorList>
            <consortium name="Tick Genome and Microbiome Consortium (TIGMIC)"/>
            <person name="Jia N."/>
            <person name="Wang J."/>
            <person name="Shi W."/>
            <person name="Du L."/>
            <person name="Sun Y."/>
            <person name="Zhan W."/>
            <person name="Jiang J.F."/>
            <person name="Wang Q."/>
            <person name="Zhang B."/>
            <person name="Ji P."/>
            <person name="Bell-Sakyi L."/>
            <person name="Cui X.M."/>
            <person name="Yuan T.T."/>
            <person name="Jiang B.G."/>
            <person name="Yang W.F."/>
            <person name="Lam T.T."/>
            <person name="Chang Q.C."/>
            <person name="Ding S.J."/>
            <person name="Wang X.J."/>
            <person name="Zhu J.G."/>
            <person name="Ruan X.D."/>
            <person name="Zhao L."/>
            <person name="Wei J.T."/>
            <person name="Ye R.Z."/>
            <person name="Que T.C."/>
            <person name="Du C.H."/>
            <person name="Zhou Y.H."/>
            <person name="Cheng J.X."/>
            <person name="Dai P.F."/>
            <person name="Guo W.B."/>
            <person name="Han X.H."/>
            <person name="Huang E.J."/>
            <person name="Li L.F."/>
            <person name="Wei W."/>
            <person name="Gao Y.C."/>
            <person name="Liu J.Z."/>
            <person name="Shao H.Z."/>
            <person name="Wang X."/>
            <person name="Wang C.C."/>
            <person name="Yang T.C."/>
            <person name="Huo Q.B."/>
            <person name="Li W."/>
            <person name="Chen H.Y."/>
            <person name="Chen S.E."/>
            <person name="Zhou L.G."/>
            <person name="Ni X.B."/>
            <person name="Tian J.H."/>
            <person name="Sheng Y."/>
            <person name="Liu T."/>
            <person name="Pan Y.S."/>
            <person name="Xia L.Y."/>
            <person name="Li J."/>
            <person name="Zhao F."/>
            <person name="Cao W.C."/>
        </authorList>
    </citation>
    <scope>NUCLEOTIDE SEQUENCE [LARGE SCALE GENOMIC DNA]</scope>
    <source>
        <strain evidence="1">Iper-2018</strain>
    </source>
</reference>
<dbReference type="Proteomes" id="UP000805193">
    <property type="component" value="Unassembled WGS sequence"/>
</dbReference>
<sequence length="224" mass="24977">MGEHPNSSEHRLEEVVHGNFSVELPESFDARQHWPHCDSIGLIRDQSSCGACWAFSAVSAMSDRICIHSKGKIQVNISAEDLLTCCDLCSFGCFGGNSSWAWRYWRETGIVSGGLYGTQDGCKPYTLPPCDHHVEGPLPKCGEFLPTPKCVNACRDGYDSDYQHDRFYGHAVKIIGWGTENGTPYWLVANSWNTHWGDKGYFKILRGSNECNIEGQIHAGIPKF</sequence>
<evidence type="ECO:0000313" key="1">
    <source>
        <dbReference type="EMBL" id="KAG0414507.1"/>
    </source>
</evidence>
<accession>A0AC60P5D8</accession>
<name>A0AC60P5D8_IXOPE</name>
<organism evidence="1 2">
    <name type="scientific">Ixodes persulcatus</name>
    <name type="common">Taiga tick</name>
    <dbReference type="NCBI Taxonomy" id="34615"/>
    <lineage>
        <taxon>Eukaryota</taxon>
        <taxon>Metazoa</taxon>
        <taxon>Ecdysozoa</taxon>
        <taxon>Arthropoda</taxon>
        <taxon>Chelicerata</taxon>
        <taxon>Arachnida</taxon>
        <taxon>Acari</taxon>
        <taxon>Parasitiformes</taxon>
        <taxon>Ixodida</taxon>
        <taxon>Ixodoidea</taxon>
        <taxon>Ixodidae</taxon>
        <taxon>Ixodinae</taxon>
        <taxon>Ixodes</taxon>
    </lineage>
</organism>